<sequence>MCSEQWVENGKRLSSWQPKDDDKTLEDLWKSNGYWSLKLDEDSSERILCHISGVKLKLPKAVGVDSVLLNAGDHHKASLQDDVVTVEVKSIVTHAINKEVAKHLKAPYWLESVPTPKLGGGSQTTPTKSDATPSKAGSPSSPSTASPAKSIGADSTASPPPPPRGFGGALGMLPGWMRHQRSEGAREALAWESLCSGQLHLHARHLQPEANSMSNTRHEAELAAMPKFSLYARLRAADEEAGKDRLRARLVWLLVVLETISLLCIPQVATLTHGAFILIPLGALFLAAAIRLHSRPRILLAEPLCVLWPDNHSRHGLAREQAPNLRFGGFVWVLKLVCALTFWTSRDAFSFLGDGCPDAVPRPDCSHYDRYDRRRACMVMNLLSTAPDADRLHLTGKEGDACWDQCSSPGCRPQEETHTSSIIRSPGVTMTCDDPCDLSCCQCLHCHLSSTVPSWLKQACSAGAFAPDVVQELYVCDPFKGCGSKPLPYYEAQTLSSENRMIAQLSRCALVHGEESTQVKVALAVAAALQCLPLASLVACILLGVWVHLLKGGSASVMLGAVPMELETIDAIDAKAAQLQEQIRHKRLESSPKVKFQLWMDFAVFLLDYLSDYNCLRTFVVEGAYGVAALQVVIIAVPAALDCLRGKIQLVEVFGGFMESRKCGFPTDDFILALRSEKSLEAPLSMFLQFYTLLRSTRSSSIWSLCISMPLSILGNAKHVHATFELQVLEVLARHPTQPNQPELQTTSLQSGHSNTPHDSLAMQGSPGPPPDSMQVIPALPPGIAPRAELLPTLPPGIAPRAGPAAMRSPCPPPDSMQVIPASPPGIAPRSEPLPTLPPGIPPVGALLPITVGSSKAKDTE</sequence>
<gene>
    <name evidence="3" type="ORF">AK812_SmicGene29775</name>
</gene>
<evidence type="ECO:0000256" key="1">
    <source>
        <dbReference type="SAM" id="MobiDB-lite"/>
    </source>
</evidence>
<feature type="transmembrane region" description="Helical" evidence="2">
    <location>
        <begin position="250"/>
        <end position="269"/>
    </location>
</feature>
<evidence type="ECO:0000313" key="3">
    <source>
        <dbReference type="EMBL" id="OLP88834.1"/>
    </source>
</evidence>
<feature type="compositionally biased region" description="Low complexity" evidence="1">
    <location>
        <begin position="131"/>
        <end position="150"/>
    </location>
</feature>
<keyword evidence="2" id="KW-0472">Membrane</keyword>
<feature type="region of interest" description="Disordered" evidence="1">
    <location>
        <begin position="738"/>
        <end position="771"/>
    </location>
</feature>
<feature type="region of interest" description="Disordered" evidence="1">
    <location>
        <begin position="1"/>
        <end position="21"/>
    </location>
</feature>
<keyword evidence="2" id="KW-1133">Transmembrane helix</keyword>
<feature type="transmembrane region" description="Helical" evidence="2">
    <location>
        <begin position="521"/>
        <end position="549"/>
    </location>
</feature>
<comment type="caution">
    <text evidence="3">The sequence shown here is derived from an EMBL/GenBank/DDBJ whole genome shotgun (WGS) entry which is preliminary data.</text>
</comment>
<feature type="region of interest" description="Disordered" evidence="1">
    <location>
        <begin position="114"/>
        <end position="173"/>
    </location>
</feature>
<protein>
    <submittedName>
        <fullName evidence="3">Uncharacterized protein</fullName>
    </submittedName>
</protein>
<feature type="transmembrane region" description="Helical" evidence="2">
    <location>
        <begin position="275"/>
        <end position="292"/>
    </location>
</feature>
<keyword evidence="4" id="KW-1185">Reference proteome</keyword>
<evidence type="ECO:0000256" key="2">
    <source>
        <dbReference type="SAM" id="Phobius"/>
    </source>
</evidence>
<proteinExistence type="predicted"/>
<feature type="compositionally biased region" description="Polar residues" evidence="1">
    <location>
        <begin position="738"/>
        <end position="758"/>
    </location>
</feature>
<feature type="region of interest" description="Disordered" evidence="1">
    <location>
        <begin position="816"/>
        <end position="861"/>
    </location>
</feature>
<name>A0A1Q9D101_SYMMI</name>
<dbReference type="AlphaFoldDB" id="A0A1Q9D101"/>
<dbReference type="EMBL" id="LSRX01000792">
    <property type="protein sequence ID" value="OLP88834.1"/>
    <property type="molecule type" value="Genomic_DNA"/>
</dbReference>
<evidence type="ECO:0000313" key="4">
    <source>
        <dbReference type="Proteomes" id="UP000186817"/>
    </source>
</evidence>
<dbReference type="OrthoDB" id="420180at2759"/>
<reference evidence="3 4" key="1">
    <citation type="submission" date="2016-02" db="EMBL/GenBank/DDBJ databases">
        <title>Genome analysis of coral dinoflagellate symbionts highlights evolutionary adaptations to a symbiotic lifestyle.</title>
        <authorList>
            <person name="Aranda M."/>
            <person name="Li Y."/>
            <person name="Liew Y.J."/>
            <person name="Baumgarten S."/>
            <person name="Simakov O."/>
            <person name="Wilson M."/>
            <person name="Piel J."/>
            <person name="Ashoor H."/>
            <person name="Bougouffa S."/>
            <person name="Bajic V.B."/>
            <person name="Ryu T."/>
            <person name="Ravasi T."/>
            <person name="Bayer T."/>
            <person name="Micklem G."/>
            <person name="Kim H."/>
            <person name="Bhak J."/>
            <person name="Lajeunesse T.C."/>
            <person name="Voolstra C.R."/>
        </authorList>
    </citation>
    <scope>NUCLEOTIDE SEQUENCE [LARGE SCALE GENOMIC DNA]</scope>
    <source>
        <strain evidence="3 4">CCMP2467</strain>
    </source>
</reference>
<organism evidence="3 4">
    <name type="scientific">Symbiodinium microadriaticum</name>
    <name type="common">Dinoflagellate</name>
    <name type="synonym">Zooxanthella microadriatica</name>
    <dbReference type="NCBI Taxonomy" id="2951"/>
    <lineage>
        <taxon>Eukaryota</taxon>
        <taxon>Sar</taxon>
        <taxon>Alveolata</taxon>
        <taxon>Dinophyceae</taxon>
        <taxon>Suessiales</taxon>
        <taxon>Symbiodiniaceae</taxon>
        <taxon>Symbiodinium</taxon>
    </lineage>
</organism>
<dbReference type="Proteomes" id="UP000186817">
    <property type="component" value="Unassembled WGS sequence"/>
</dbReference>
<accession>A0A1Q9D101</accession>
<keyword evidence="2" id="KW-0812">Transmembrane</keyword>